<evidence type="ECO:0000256" key="2">
    <source>
        <dbReference type="SAM" id="Phobius"/>
    </source>
</evidence>
<feature type="transmembrane region" description="Helical" evidence="2">
    <location>
        <begin position="41"/>
        <end position="70"/>
    </location>
</feature>
<protein>
    <submittedName>
        <fullName evidence="3">ABC transporter permease</fullName>
    </submittedName>
</protein>
<feature type="transmembrane region" description="Helical" evidence="2">
    <location>
        <begin position="358"/>
        <end position="379"/>
    </location>
</feature>
<dbReference type="Pfam" id="PF06541">
    <property type="entry name" value="ABC_trans_CmpB"/>
    <property type="match status" value="1"/>
</dbReference>
<feature type="transmembrane region" description="Helical" evidence="2">
    <location>
        <begin position="82"/>
        <end position="105"/>
    </location>
</feature>
<dbReference type="InterPro" id="IPR010540">
    <property type="entry name" value="CmpB_TMEM229"/>
</dbReference>
<sequence length="433" mass="47962">MTTTPSADLASTSNSVPADNGLDPQTPSSDEKREVPLFIKIYGFLCLLDGVITAPLIALFIGLVALAVFASPVAVTVGDNPTVPMVIIVISVLIALVNGVGLVIFGRSLIRDRRRHAARWSYVLIATTFIGMLCAVMLQGIGPNLINDAVQLVILLMLSVTIDPSLHQERELQRKLRVQEDRDAAEEGMLGRDPEGKGYIELDFFNLFWVFFVCSILGLIIEVVYHMVVVDPGVYQDRAGLLFGPFSPIYGVGAVLLTIALNRFYRANPVIIFVVSAIIGGVFEAFVSWFMQTSFGAVAWDYTGITLFGMPDPIAVLFEGRTSTPFMCMWGILGFVWIKACLPWLLRLINMIPWKIRYSLTSLVAVLMLVNAVMTLQALDCWFERVSGTAWNTPVEDFYAEHFGNEYMENRFQSMTIHPEDTSRVDEGAIAEL</sequence>
<feature type="transmembrane region" description="Helical" evidence="2">
    <location>
        <begin position="270"/>
        <end position="291"/>
    </location>
</feature>
<feature type="transmembrane region" description="Helical" evidence="2">
    <location>
        <begin position="324"/>
        <end position="346"/>
    </location>
</feature>
<dbReference type="AlphaFoldDB" id="A0A921ITU5"/>
<accession>A0A921ITU5</accession>
<reference evidence="3" key="2">
    <citation type="submission" date="2021-09" db="EMBL/GenBank/DDBJ databases">
        <authorList>
            <person name="Gilroy R."/>
        </authorList>
    </citation>
    <scope>NUCLEOTIDE SEQUENCE</scope>
    <source>
        <strain evidence="3">ChiHjej13B12-9602</strain>
    </source>
</reference>
<evidence type="ECO:0000313" key="4">
    <source>
        <dbReference type="Proteomes" id="UP000753256"/>
    </source>
</evidence>
<keyword evidence="2" id="KW-0472">Membrane</keyword>
<dbReference type="RefSeq" id="WP_273190278.1">
    <property type="nucleotide sequence ID" value="NZ_DYUZ01000027.1"/>
</dbReference>
<keyword evidence="2" id="KW-0812">Transmembrane</keyword>
<dbReference type="Proteomes" id="UP000753256">
    <property type="component" value="Unassembled WGS sequence"/>
</dbReference>
<dbReference type="EMBL" id="DYUZ01000027">
    <property type="protein sequence ID" value="HJG37446.1"/>
    <property type="molecule type" value="Genomic_DNA"/>
</dbReference>
<feature type="compositionally biased region" description="Polar residues" evidence="1">
    <location>
        <begin position="1"/>
        <end position="28"/>
    </location>
</feature>
<comment type="caution">
    <text evidence="3">The sequence shown here is derived from an EMBL/GenBank/DDBJ whole genome shotgun (WGS) entry which is preliminary data.</text>
</comment>
<evidence type="ECO:0000256" key="1">
    <source>
        <dbReference type="SAM" id="MobiDB-lite"/>
    </source>
</evidence>
<gene>
    <name evidence="3" type="ORF">K8V70_06255</name>
</gene>
<proteinExistence type="predicted"/>
<keyword evidence="2" id="KW-1133">Transmembrane helix</keyword>
<feature type="transmembrane region" description="Helical" evidence="2">
    <location>
        <begin position="150"/>
        <end position="167"/>
    </location>
</feature>
<evidence type="ECO:0000313" key="3">
    <source>
        <dbReference type="EMBL" id="HJG37446.1"/>
    </source>
</evidence>
<feature type="transmembrane region" description="Helical" evidence="2">
    <location>
        <begin position="207"/>
        <end position="228"/>
    </location>
</feature>
<reference evidence="3" key="1">
    <citation type="journal article" date="2021" name="PeerJ">
        <title>Extensive microbial diversity within the chicken gut microbiome revealed by metagenomics and culture.</title>
        <authorList>
            <person name="Gilroy R."/>
            <person name="Ravi A."/>
            <person name="Getino M."/>
            <person name="Pursley I."/>
            <person name="Horton D.L."/>
            <person name="Alikhan N.F."/>
            <person name="Baker D."/>
            <person name="Gharbi K."/>
            <person name="Hall N."/>
            <person name="Watson M."/>
            <person name="Adriaenssens E.M."/>
            <person name="Foster-Nyarko E."/>
            <person name="Jarju S."/>
            <person name="Secka A."/>
            <person name="Antonio M."/>
            <person name="Oren A."/>
            <person name="Chaudhuri R.R."/>
            <person name="La Ragione R."/>
            <person name="Hildebrand F."/>
            <person name="Pallen M.J."/>
        </authorList>
    </citation>
    <scope>NUCLEOTIDE SEQUENCE</scope>
    <source>
        <strain evidence="3">ChiHjej13B12-9602</strain>
    </source>
</reference>
<feature type="region of interest" description="Disordered" evidence="1">
    <location>
        <begin position="1"/>
        <end position="30"/>
    </location>
</feature>
<feature type="transmembrane region" description="Helical" evidence="2">
    <location>
        <begin position="117"/>
        <end position="138"/>
    </location>
</feature>
<feature type="transmembrane region" description="Helical" evidence="2">
    <location>
        <begin position="240"/>
        <end position="261"/>
    </location>
</feature>
<name>A0A921ITU5_9ACTN</name>
<organism evidence="3 4">
    <name type="scientific">Enorma phocaeensis</name>
    <dbReference type="NCBI Taxonomy" id="1871019"/>
    <lineage>
        <taxon>Bacteria</taxon>
        <taxon>Bacillati</taxon>
        <taxon>Actinomycetota</taxon>
        <taxon>Coriobacteriia</taxon>
        <taxon>Coriobacteriales</taxon>
        <taxon>Coriobacteriaceae</taxon>
        <taxon>Enorma</taxon>
    </lineage>
</organism>